<reference evidence="3" key="1">
    <citation type="submission" date="2016-10" db="EMBL/GenBank/DDBJ databases">
        <authorList>
            <person name="Varghese N."/>
            <person name="Submissions S."/>
        </authorList>
    </citation>
    <scope>NUCLEOTIDE SEQUENCE [LARGE SCALE GENOMIC DNA]</scope>
    <source>
        <strain evidence="3">JCM 10271</strain>
    </source>
</reference>
<dbReference type="Proteomes" id="UP000243106">
    <property type="component" value="Unassembled WGS sequence"/>
</dbReference>
<feature type="transmembrane region" description="Helical" evidence="1">
    <location>
        <begin position="48"/>
        <end position="69"/>
    </location>
</feature>
<evidence type="ECO:0000313" key="3">
    <source>
        <dbReference type="Proteomes" id="UP000243106"/>
    </source>
</evidence>
<keyword evidence="1" id="KW-1133">Transmembrane helix</keyword>
<organism evidence="2 3">
    <name type="scientific">Roseivivax halotolerans</name>
    <dbReference type="NCBI Taxonomy" id="93684"/>
    <lineage>
        <taxon>Bacteria</taxon>
        <taxon>Pseudomonadati</taxon>
        <taxon>Pseudomonadota</taxon>
        <taxon>Alphaproteobacteria</taxon>
        <taxon>Rhodobacterales</taxon>
        <taxon>Roseobacteraceae</taxon>
        <taxon>Roseivivax</taxon>
    </lineage>
</organism>
<protein>
    <recommendedName>
        <fullName evidence="4">DUF4345 domain-containing protein</fullName>
    </recommendedName>
</protein>
<keyword evidence="1" id="KW-0472">Membrane</keyword>
<keyword evidence="3" id="KW-1185">Reference proteome</keyword>
<dbReference type="AlphaFoldDB" id="A0A1I6AA18"/>
<gene>
    <name evidence="2" type="ORF">SAMN05421853_11654</name>
</gene>
<dbReference type="Pfam" id="PF14248">
    <property type="entry name" value="DUF4345"/>
    <property type="match status" value="1"/>
</dbReference>
<evidence type="ECO:0008006" key="4">
    <source>
        <dbReference type="Google" id="ProtNLM"/>
    </source>
</evidence>
<feature type="transmembrane region" description="Helical" evidence="1">
    <location>
        <begin position="76"/>
        <end position="94"/>
    </location>
</feature>
<evidence type="ECO:0000256" key="1">
    <source>
        <dbReference type="SAM" id="Phobius"/>
    </source>
</evidence>
<proteinExistence type="predicted"/>
<name>A0A1I6AA18_9RHOB</name>
<evidence type="ECO:0000313" key="2">
    <source>
        <dbReference type="EMBL" id="SFQ65417.1"/>
    </source>
</evidence>
<dbReference type="STRING" id="93684.SAMN05421853_11654"/>
<dbReference type="InterPro" id="IPR025597">
    <property type="entry name" value="DUF4345"/>
</dbReference>
<keyword evidence="1" id="KW-0812">Transmembrane</keyword>
<accession>A0A1I6AA18</accession>
<feature type="transmembrane region" description="Helical" evidence="1">
    <location>
        <begin position="106"/>
        <end position="125"/>
    </location>
</feature>
<sequence>MFIDRAQKLFLLAMSIGLFPVALSYGALPEKSLPFLYGIGETDLPTRHVFRAVMGLYLGMIGFWLIGAVNHDLRMPALWSVFVFVAGIALGRVLSLGLDGWPGSLLVFYLAAEIALAGASGYLIIRAACRKITERA</sequence>
<dbReference type="EMBL" id="FOXV01000016">
    <property type="protein sequence ID" value="SFQ65417.1"/>
    <property type="molecule type" value="Genomic_DNA"/>
</dbReference>
<dbReference type="RefSeq" id="WP_093015136.1">
    <property type="nucleotide sequence ID" value="NZ_FOXV01000016.1"/>
</dbReference>